<dbReference type="GO" id="GO:0005737">
    <property type="term" value="C:cytoplasm"/>
    <property type="evidence" value="ECO:0007669"/>
    <property type="project" value="GOC"/>
</dbReference>
<dbReference type="EMBL" id="RRYP01014375">
    <property type="protein sequence ID" value="TNV76008.1"/>
    <property type="molecule type" value="Genomic_DNA"/>
</dbReference>
<dbReference type="Gene3D" id="3.30.450.70">
    <property type="match status" value="1"/>
</dbReference>
<dbReference type="Pfam" id="PF04628">
    <property type="entry name" value="Sedlin_N"/>
    <property type="match status" value="1"/>
</dbReference>
<name>A0A8J8SZI3_HALGN</name>
<comment type="caution">
    <text evidence="1">The sequence shown here is derived from an EMBL/GenBank/DDBJ whole genome shotgun (WGS) entry which is preliminary data.</text>
</comment>
<dbReference type="InterPro" id="IPR011012">
    <property type="entry name" value="Longin-like_dom_sf"/>
</dbReference>
<dbReference type="Proteomes" id="UP000785679">
    <property type="component" value="Unassembled WGS sequence"/>
</dbReference>
<organism evidence="1 2">
    <name type="scientific">Halteria grandinella</name>
    <dbReference type="NCBI Taxonomy" id="5974"/>
    <lineage>
        <taxon>Eukaryota</taxon>
        <taxon>Sar</taxon>
        <taxon>Alveolata</taxon>
        <taxon>Ciliophora</taxon>
        <taxon>Intramacronucleata</taxon>
        <taxon>Spirotrichea</taxon>
        <taxon>Stichotrichia</taxon>
        <taxon>Sporadotrichida</taxon>
        <taxon>Halteriidae</taxon>
        <taxon>Halteria</taxon>
    </lineage>
</organism>
<evidence type="ECO:0000313" key="2">
    <source>
        <dbReference type="Proteomes" id="UP000785679"/>
    </source>
</evidence>
<evidence type="ECO:0000313" key="1">
    <source>
        <dbReference type="EMBL" id="TNV76008.1"/>
    </source>
</evidence>
<accession>A0A8J8SZI3</accession>
<protein>
    <submittedName>
        <fullName evidence="1">Uncharacterized protein</fullName>
    </submittedName>
</protein>
<dbReference type="InterPro" id="IPR006722">
    <property type="entry name" value="Sedlin"/>
</dbReference>
<dbReference type="SUPFAM" id="SSF64356">
    <property type="entry name" value="SNARE-like"/>
    <property type="match status" value="1"/>
</dbReference>
<reference evidence="1" key="1">
    <citation type="submission" date="2019-06" db="EMBL/GenBank/DDBJ databases">
        <authorList>
            <person name="Zheng W."/>
        </authorList>
    </citation>
    <scope>NUCLEOTIDE SEQUENCE</scope>
    <source>
        <strain evidence="1">QDHG01</strain>
    </source>
</reference>
<dbReference type="GO" id="GO:0006888">
    <property type="term" value="P:endoplasmic reticulum to Golgi vesicle-mediated transport"/>
    <property type="evidence" value="ECO:0007669"/>
    <property type="project" value="InterPro"/>
</dbReference>
<dbReference type="AlphaFoldDB" id="A0A8J8SZI3"/>
<dbReference type="OrthoDB" id="10258445at2759"/>
<sequence>MEGREPKVAFVAILNKKNHPIVLKNFLVDAIRQNYTDLSQEEISSLDLQMKMLVYQTLDHFEEKQKIKGAQVQAPKQGFLAESTYQGLIIEAFVSQYQLDVYGYISNTNYKYIIIKNETKTTPLGQKPADDQVKGMFKSLLRVHTELLLNPFFEPSEGGGVDSELLECYDEDDEDEAKEGVELSLSQQHGNQRYTDVLLHKINDTAIFYEKYF</sequence>
<proteinExistence type="predicted"/>
<gene>
    <name evidence="1" type="ORF">FGO68_gene9672</name>
</gene>
<keyword evidence="2" id="KW-1185">Reference proteome</keyword>